<feature type="region of interest" description="Disordered" evidence="1">
    <location>
        <begin position="224"/>
        <end position="246"/>
    </location>
</feature>
<dbReference type="STRING" id="419481.SAMN05216233_10899"/>
<dbReference type="EMBL" id="FMUX01000008">
    <property type="protein sequence ID" value="SCY39277.1"/>
    <property type="molecule type" value="Genomic_DNA"/>
</dbReference>
<dbReference type="OrthoDB" id="5409627at2"/>
<evidence type="ECO:0000313" key="3">
    <source>
        <dbReference type="Proteomes" id="UP000198870"/>
    </source>
</evidence>
<evidence type="ECO:0000313" key="2">
    <source>
        <dbReference type="EMBL" id="SCY39277.1"/>
    </source>
</evidence>
<keyword evidence="3" id="KW-1185">Reference proteome</keyword>
<proteinExistence type="predicted"/>
<evidence type="ECO:0000256" key="1">
    <source>
        <dbReference type="SAM" id="MobiDB-lite"/>
    </source>
</evidence>
<reference evidence="2 3" key="1">
    <citation type="submission" date="2016-10" db="EMBL/GenBank/DDBJ databases">
        <authorList>
            <person name="de Groot N.N."/>
        </authorList>
    </citation>
    <scope>NUCLEOTIDE SEQUENCE [LARGE SCALE GENOMIC DNA]</scope>
    <source>
        <strain evidence="2 3">AA1</strain>
    </source>
</reference>
<protein>
    <submittedName>
        <fullName evidence="2">Uncharacterized protein</fullName>
    </submittedName>
</protein>
<gene>
    <name evidence="2" type="ORF">SAMN05216233_10899</name>
</gene>
<dbReference type="Proteomes" id="UP000198870">
    <property type="component" value="Unassembled WGS sequence"/>
</dbReference>
<sequence>MKNKQFGTKLTATLALTFSSGEVVIPAGEWVSFGWELHPWGFEAEVVFRVASGGNKHDKVFTDFIKPDLIIAELKVAAVTTKPTPEPEPVPLKGPVVFRGLEEEVSTEVKEAPVLVRTYRIGFTDPLAFYWTRHRPTRIYAKKSLTAVVEENTPAGVTVKTELAAFDDVLPLITVGLGTPDNLTHQAYPAHFLDWVVTRLRHVQGHLLFDPVANSYTLATAKPSDGDPTALKEGDTGTASVTFPEPPRHGVSLINGVSKDARVEPVSNENAATGIMEEILIMEPVPKNVTTRKTLETSRLTPESMRVSLPFARFPETRLLCGSLVSLPSPEKTTKLITCKKVYRITAMSATAQAPAPQTDAGTGCDQAFFSACLQVSLEAKEDTASRLPDARPVPALFHVEGVIASDVGEESEATYQVVRDTETAGDRYRVTLPAFDDLEIPALFAPDNLPSHLFFPLYKGTRALLALSLCSARIKGTVDWLGSTRVDQKAQSQRILFGKGEKSQVRLEHRYEEGKPVFEMERVMEKDGERLTMEEGKMTWQVGES</sequence>
<name>A0A1G5FJD5_9BACT</name>
<organism evidence="2 3">
    <name type="scientific">Desulfoluna spongiiphila</name>
    <dbReference type="NCBI Taxonomy" id="419481"/>
    <lineage>
        <taxon>Bacteria</taxon>
        <taxon>Pseudomonadati</taxon>
        <taxon>Thermodesulfobacteriota</taxon>
        <taxon>Desulfobacteria</taxon>
        <taxon>Desulfobacterales</taxon>
        <taxon>Desulfolunaceae</taxon>
        <taxon>Desulfoluna</taxon>
    </lineage>
</organism>
<dbReference type="AlphaFoldDB" id="A0A1G5FJD5"/>
<dbReference type="RefSeq" id="WP_092210960.1">
    <property type="nucleotide sequence ID" value="NZ_FMUX01000008.1"/>
</dbReference>
<accession>A0A1G5FJD5</accession>